<dbReference type="AlphaFoldDB" id="A0A5B8UBV5"/>
<organism evidence="2 3">
    <name type="scientific">Baekduia soli</name>
    <dbReference type="NCBI Taxonomy" id="496014"/>
    <lineage>
        <taxon>Bacteria</taxon>
        <taxon>Bacillati</taxon>
        <taxon>Actinomycetota</taxon>
        <taxon>Thermoleophilia</taxon>
        <taxon>Solirubrobacterales</taxon>
        <taxon>Baekduiaceae</taxon>
        <taxon>Baekduia</taxon>
    </lineage>
</organism>
<keyword evidence="1" id="KW-1133">Transmembrane helix</keyword>
<evidence type="ECO:0000313" key="2">
    <source>
        <dbReference type="EMBL" id="QEC50308.1"/>
    </source>
</evidence>
<feature type="transmembrane region" description="Helical" evidence="1">
    <location>
        <begin position="77"/>
        <end position="94"/>
    </location>
</feature>
<feature type="transmembrane region" description="Helical" evidence="1">
    <location>
        <begin position="106"/>
        <end position="124"/>
    </location>
</feature>
<dbReference type="EMBL" id="CP042430">
    <property type="protein sequence ID" value="QEC50308.1"/>
    <property type="molecule type" value="Genomic_DNA"/>
</dbReference>
<dbReference type="KEGG" id="bsol:FSW04_23810"/>
<feature type="transmembrane region" description="Helical" evidence="1">
    <location>
        <begin position="230"/>
        <end position="253"/>
    </location>
</feature>
<gene>
    <name evidence="2" type="ORF">FSW04_23810</name>
</gene>
<dbReference type="PANTHER" id="PTHR40761:SF1">
    <property type="entry name" value="CONSERVED INTEGRAL MEMBRANE ALANINE VALINE AND LEUCINE RICH PROTEIN-RELATED"/>
    <property type="match status" value="1"/>
</dbReference>
<keyword evidence="1" id="KW-0472">Membrane</keyword>
<keyword evidence="3" id="KW-1185">Reference proteome</keyword>
<protein>
    <recommendedName>
        <fullName evidence="4">DMT family transporter</fullName>
    </recommendedName>
</protein>
<feature type="transmembrane region" description="Helical" evidence="1">
    <location>
        <begin position="167"/>
        <end position="185"/>
    </location>
</feature>
<proteinExistence type="predicted"/>
<reference evidence="2 3" key="1">
    <citation type="journal article" date="2018" name="J. Microbiol.">
        <title>Baekduia soli gen. nov., sp. nov., a novel bacterium isolated from the soil of Baekdu Mountain and proposal of a novel family name, Baekduiaceae fam. nov.</title>
        <authorList>
            <person name="An D.S."/>
            <person name="Siddiqi M.Z."/>
            <person name="Kim K.H."/>
            <person name="Yu H.S."/>
            <person name="Im W.T."/>
        </authorList>
    </citation>
    <scope>NUCLEOTIDE SEQUENCE [LARGE SCALE GENOMIC DNA]</scope>
    <source>
        <strain evidence="2 3">BR7-21</strain>
    </source>
</reference>
<feature type="transmembrane region" description="Helical" evidence="1">
    <location>
        <begin position="6"/>
        <end position="23"/>
    </location>
</feature>
<accession>A0A5B8UBV5</accession>
<dbReference type="PANTHER" id="PTHR40761">
    <property type="entry name" value="CONSERVED INTEGRAL MEMBRANE ALANINE VALINE AND LEUCINE RICH PROTEIN-RELATED"/>
    <property type="match status" value="1"/>
</dbReference>
<feature type="transmembrane region" description="Helical" evidence="1">
    <location>
        <begin position="197"/>
        <end position="218"/>
    </location>
</feature>
<dbReference type="Proteomes" id="UP000321805">
    <property type="component" value="Chromosome"/>
</dbReference>
<feature type="transmembrane region" description="Helical" evidence="1">
    <location>
        <begin position="51"/>
        <end position="71"/>
    </location>
</feature>
<evidence type="ECO:0008006" key="4">
    <source>
        <dbReference type="Google" id="ProtNLM"/>
    </source>
</evidence>
<dbReference type="RefSeq" id="WP_146922804.1">
    <property type="nucleotide sequence ID" value="NZ_CP042430.1"/>
</dbReference>
<feature type="transmembrane region" description="Helical" evidence="1">
    <location>
        <begin position="136"/>
        <end position="155"/>
    </location>
</feature>
<dbReference type="OrthoDB" id="5241771at2"/>
<feature type="transmembrane region" description="Helical" evidence="1">
    <location>
        <begin position="259"/>
        <end position="279"/>
    </location>
</feature>
<sequence>MTIQLGILLALVCAFVSNLGFFFKHRGACECAKVDIRHPFKTARNLYSSKWFALGMAIATSAWIFHVAALAMAPISVVQVVLAGGVVMIGVMAQRLFGVEVGNRQWWGLALTCLGLVLLAVTFPTHHDGAHSSFSMPAMIAFEAALFGVGGLLIMGPRVGAPAEHHGVMLGAAAGVLFGVSDVAIKALTGIAGHEGVIGLAASPWLYVTIAASIAAFFSSARGLQDGDAVPVIAITGTAANVTTVAAGIIVFGDPLPGSTLGIVLQGVAFLLVIVASALTPAPRAAGAAVSAAA</sequence>
<keyword evidence="1" id="KW-0812">Transmembrane</keyword>
<evidence type="ECO:0000256" key="1">
    <source>
        <dbReference type="SAM" id="Phobius"/>
    </source>
</evidence>
<name>A0A5B8UBV5_9ACTN</name>
<evidence type="ECO:0000313" key="3">
    <source>
        <dbReference type="Proteomes" id="UP000321805"/>
    </source>
</evidence>